<evidence type="ECO:0000256" key="1">
    <source>
        <dbReference type="SAM" id="MobiDB-lite"/>
    </source>
</evidence>
<keyword evidence="3" id="KW-1185">Reference proteome</keyword>
<evidence type="ECO:0000313" key="3">
    <source>
        <dbReference type="Proteomes" id="UP000002805"/>
    </source>
</evidence>
<feature type="region of interest" description="Disordered" evidence="1">
    <location>
        <begin position="1"/>
        <end position="20"/>
    </location>
</feature>
<name>B5H8Z0_STRE2</name>
<evidence type="ECO:0000313" key="2">
    <source>
        <dbReference type="EMBL" id="EDY63300.1"/>
    </source>
</evidence>
<accession>B5H8Z0</accession>
<feature type="region of interest" description="Disordered" evidence="1">
    <location>
        <begin position="66"/>
        <end position="101"/>
    </location>
</feature>
<reference evidence="3" key="2">
    <citation type="submission" date="2009-10" db="EMBL/GenBank/DDBJ databases">
        <title>The genome sequence of Streptomyces pristinaespiralis strain ATCC 25486.</title>
        <authorList>
            <consortium name="The Broad Institute Genome Sequencing Platform"/>
            <consortium name="Broad Institute Microbial Sequencing Center"/>
            <person name="Fischbach M."/>
            <person name="Godfrey P."/>
            <person name="Ward D."/>
            <person name="Young S."/>
            <person name="Zeng Q."/>
            <person name="Koehrsen M."/>
            <person name="Alvarado L."/>
            <person name="Berlin A.M."/>
            <person name="Bochicchio J."/>
            <person name="Borenstein D."/>
            <person name="Chapman S.B."/>
            <person name="Chen Z."/>
            <person name="Engels R."/>
            <person name="Freedman E."/>
            <person name="Gellesch M."/>
            <person name="Goldberg J."/>
            <person name="Griggs A."/>
            <person name="Gujja S."/>
            <person name="Heilman E.R."/>
            <person name="Heiman D.I."/>
            <person name="Hepburn T.A."/>
            <person name="Howarth C."/>
            <person name="Jen D."/>
            <person name="Larson L."/>
            <person name="Lewis B."/>
            <person name="Mehta T."/>
            <person name="Park D."/>
            <person name="Pearson M."/>
            <person name="Richards J."/>
            <person name="Roberts A."/>
            <person name="Saif S."/>
            <person name="Shea T.D."/>
            <person name="Shenoy N."/>
            <person name="Sisk P."/>
            <person name="Stolte C."/>
            <person name="Sykes S.N."/>
            <person name="Thomson T."/>
            <person name="Walk T."/>
            <person name="White J."/>
            <person name="Yandava C."/>
            <person name="Straight P."/>
            <person name="Clardy J."/>
            <person name="Hung D."/>
            <person name="Kolter R."/>
            <person name="Mekalanos J."/>
            <person name="Walker S."/>
            <person name="Walsh C.T."/>
            <person name="Wieland-Brown L.C."/>
            <person name="Haas B."/>
            <person name="Nusbaum C."/>
            <person name="Birren B."/>
        </authorList>
    </citation>
    <scope>NUCLEOTIDE SEQUENCE [LARGE SCALE GENOMIC DNA]</scope>
    <source>
        <strain evidence="3">ATCC 25486 / DSM 40338 / CBS 914.69 / JCM 4507 / NBRC 13074 / NRRL 2958 / 5647</strain>
    </source>
</reference>
<gene>
    <name evidence="2" type="ORF">SSDG_01529</name>
</gene>
<protein>
    <submittedName>
        <fullName evidence="2">Uncharacterized protein</fullName>
    </submittedName>
</protein>
<dbReference type="EMBL" id="CM000950">
    <property type="protein sequence ID" value="EDY63300.1"/>
    <property type="molecule type" value="Genomic_DNA"/>
</dbReference>
<sequence>MGRSLPEGPGGLRSSKLSKVAPQFSVEPRAWQIGGSIPLHGSRTAGCVSPGKISGRCDARKRRIRTPSAQGGLTPCHRTGRRRARGSGPGGRRRAAAGPIR</sequence>
<dbReference type="HOGENOM" id="CLU_2290125_0_0_11"/>
<reference evidence="3" key="1">
    <citation type="submission" date="2008-02" db="EMBL/GenBank/DDBJ databases">
        <authorList>
            <consortium name="The Broad Institute Genome Sequencing Platform"/>
            <person name="Fischbach M."/>
            <person name="Ward D."/>
            <person name="Young S."/>
            <person name="Jaffe D."/>
            <person name="Gnerre S."/>
            <person name="Berlin A."/>
            <person name="Heiman D."/>
            <person name="Hepburn T."/>
            <person name="Sykes S."/>
            <person name="Alvarado L."/>
            <person name="Kodira C.D."/>
            <person name="Straight P."/>
            <person name="Clardy J."/>
            <person name="Hung D."/>
            <person name="Kolter R."/>
            <person name="Mekalanos J."/>
            <person name="Walker S."/>
            <person name="Walsh C.T."/>
            <person name="Lander E."/>
            <person name="Galagan J."/>
            <person name="Nusbaum C."/>
            <person name="Birren B."/>
        </authorList>
    </citation>
    <scope>NUCLEOTIDE SEQUENCE [LARGE SCALE GENOMIC DNA]</scope>
    <source>
        <strain evidence="3">ATCC 25486 / DSM 40338 / CBS 914.69 / JCM 4507 / NBRC 13074 / NRRL 2958 / 5647</strain>
    </source>
</reference>
<feature type="compositionally biased region" description="Basic residues" evidence="1">
    <location>
        <begin position="78"/>
        <end position="95"/>
    </location>
</feature>
<proteinExistence type="predicted"/>
<organism evidence="2 3">
    <name type="scientific">Streptomyces pristinaespiralis (strain ATCC 25486 / DSM 40338 / CBS 914.69 / JCM 4507 / KCC S-0507 / NBRC 13074 / NRRL 2958 / 5647)</name>
    <dbReference type="NCBI Taxonomy" id="457429"/>
    <lineage>
        <taxon>Bacteria</taxon>
        <taxon>Bacillati</taxon>
        <taxon>Actinomycetota</taxon>
        <taxon>Actinomycetes</taxon>
        <taxon>Kitasatosporales</taxon>
        <taxon>Streptomycetaceae</taxon>
        <taxon>Streptomyces</taxon>
    </lineage>
</organism>
<dbReference type="Proteomes" id="UP000002805">
    <property type="component" value="Chromosome"/>
</dbReference>
<dbReference type="AlphaFoldDB" id="B5H8Z0"/>